<sequence>MPFQDTYFEPKTSAPRLAADGYEPQDQVETAPPKTSAQLTQQTAGELETMMLFLRRARDRAVVIRENAPAGSYLESVLHRTILGIDQELAQLKYLLTRSELPKPSPTRMRPAI</sequence>
<dbReference type="RefSeq" id="WP_208981391.1">
    <property type="nucleotide sequence ID" value="NZ_CXWD01000013.1"/>
</dbReference>
<dbReference type="Proteomes" id="UP000053235">
    <property type="component" value="Unassembled WGS sequence"/>
</dbReference>
<gene>
    <name evidence="2" type="ORF">LAX5112_03319</name>
</gene>
<feature type="region of interest" description="Disordered" evidence="1">
    <location>
        <begin position="1"/>
        <end position="38"/>
    </location>
</feature>
<evidence type="ECO:0000313" key="2">
    <source>
        <dbReference type="EMBL" id="CTQ72823.1"/>
    </source>
</evidence>
<evidence type="ECO:0000313" key="3">
    <source>
        <dbReference type="Proteomes" id="UP000053235"/>
    </source>
</evidence>
<protein>
    <submittedName>
        <fullName evidence="2">Uncharacterized protein</fullName>
    </submittedName>
</protein>
<name>A0A0M7AGF1_9HYPH</name>
<proteinExistence type="predicted"/>
<dbReference type="STRING" id="388408.LAX5112_03319"/>
<accession>A0A0M7AGF1</accession>
<organism evidence="2 3">
    <name type="scientific">Roseibium alexandrii</name>
    <dbReference type="NCBI Taxonomy" id="388408"/>
    <lineage>
        <taxon>Bacteria</taxon>
        <taxon>Pseudomonadati</taxon>
        <taxon>Pseudomonadota</taxon>
        <taxon>Alphaproteobacteria</taxon>
        <taxon>Hyphomicrobiales</taxon>
        <taxon>Stappiaceae</taxon>
        <taxon>Roseibium</taxon>
    </lineage>
</organism>
<reference evidence="3" key="1">
    <citation type="submission" date="2015-07" db="EMBL/GenBank/DDBJ databases">
        <authorList>
            <person name="Rodrigo-Torres Lidia"/>
            <person name="Arahal R.David."/>
        </authorList>
    </citation>
    <scope>NUCLEOTIDE SEQUENCE [LARGE SCALE GENOMIC DNA]</scope>
    <source>
        <strain evidence="3">CECT 5112</strain>
    </source>
</reference>
<evidence type="ECO:0000256" key="1">
    <source>
        <dbReference type="SAM" id="MobiDB-lite"/>
    </source>
</evidence>
<keyword evidence="3" id="KW-1185">Reference proteome</keyword>
<dbReference type="EMBL" id="CXWD01000013">
    <property type="protein sequence ID" value="CTQ72823.1"/>
    <property type="molecule type" value="Genomic_DNA"/>
</dbReference>
<dbReference type="AlphaFoldDB" id="A0A0M7AGF1"/>